<evidence type="ECO:0000313" key="2">
    <source>
        <dbReference type="Proteomes" id="UP000288805"/>
    </source>
</evidence>
<dbReference type="EMBL" id="QGNW01001381">
    <property type="protein sequence ID" value="RVW43353.1"/>
    <property type="molecule type" value="Genomic_DNA"/>
</dbReference>
<evidence type="ECO:0000313" key="1">
    <source>
        <dbReference type="EMBL" id="RVW43353.1"/>
    </source>
</evidence>
<reference evidence="1 2" key="1">
    <citation type="journal article" date="2018" name="PLoS Genet.">
        <title>Population sequencing reveals clonal diversity and ancestral inbreeding in the grapevine cultivar Chardonnay.</title>
        <authorList>
            <person name="Roach M.J."/>
            <person name="Johnson D.L."/>
            <person name="Bohlmann J."/>
            <person name="van Vuuren H.J."/>
            <person name="Jones S.J."/>
            <person name="Pretorius I.S."/>
            <person name="Schmidt S.A."/>
            <person name="Borneman A.R."/>
        </authorList>
    </citation>
    <scope>NUCLEOTIDE SEQUENCE [LARGE SCALE GENOMIC DNA]</scope>
    <source>
        <strain evidence="2">cv. Chardonnay</strain>
        <tissue evidence="1">Leaf</tissue>
    </source>
</reference>
<name>A0A438E6P7_VITVI</name>
<accession>A0A438E6P7</accession>
<sequence length="76" mass="9118">MRQGGLGNERKIKIWKNLWYEDQALKDAFPNLFKLAVNKDQWVCDAWEEEGEMGSWNPLFSRHFNDWEMEEVEGLL</sequence>
<comment type="caution">
    <text evidence="1">The sequence shown here is derived from an EMBL/GenBank/DDBJ whole genome shotgun (WGS) entry which is preliminary data.</text>
</comment>
<proteinExistence type="predicted"/>
<dbReference type="Proteomes" id="UP000288805">
    <property type="component" value="Unassembled WGS sequence"/>
</dbReference>
<gene>
    <name evidence="1" type="ORF">CK203_070280</name>
</gene>
<protein>
    <submittedName>
        <fullName evidence="1">Uncharacterized protein</fullName>
    </submittedName>
</protein>
<dbReference type="AlphaFoldDB" id="A0A438E6P7"/>
<organism evidence="1 2">
    <name type="scientific">Vitis vinifera</name>
    <name type="common">Grape</name>
    <dbReference type="NCBI Taxonomy" id="29760"/>
    <lineage>
        <taxon>Eukaryota</taxon>
        <taxon>Viridiplantae</taxon>
        <taxon>Streptophyta</taxon>
        <taxon>Embryophyta</taxon>
        <taxon>Tracheophyta</taxon>
        <taxon>Spermatophyta</taxon>
        <taxon>Magnoliopsida</taxon>
        <taxon>eudicotyledons</taxon>
        <taxon>Gunneridae</taxon>
        <taxon>Pentapetalae</taxon>
        <taxon>rosids</taxon>
        <taxon>Vitales</taxon>
        <taxon>Vitaceae</taxon>
        <taxon>Viteae</taxon>
        <taxon>Vitis</taxon>
    </lineage>
</organism>